<evidence type="ECO:0000313" key="1">
    <source>
        <dbReference type="EMBL" id="GGC93475.1"/>
    </source>
</evidence>
<protein>
    <submittedName>
        <fullName evidence="1">Uncharacterized protein</fullName>
    </submittedName>
</protein>
<gene>
    <name evidence="1" type="ORF">GCM10011396_45940</name>
</gene>
<reference evidence="1" key="2">
    <citation type="submission" date="2020-09" db="EMBL/GenBank/DDBJ databases">
        <authorList>
            <person name="Sun Q."/>
            <person name="Zhou Y."/>
        </authorList>
    </citation>
    <scope>NUCLEOTIDE SEQUENCE</scope>
    <source>
        <strain evidence="1">CGMCC 1.10998</strain>
    </source>
</reference>
<dbReference type="Proteomes" id="UP000637423">
    <property type="component" value="Unassembled WGS sequence"/>
</dbReference>
<proteinExistence type="predicted"/>
<keyword evidence="2" id="KW-1185">Reference proteome</keyword>
<organism evidence="1 2">
    <name type="scientific">Undibacterium terreum</name>
    <dbReference type="NCBI Taxonomy" id="1224302"/>
    <lineage>
        <taxon>Bacteria</taxon>
        <taxon>Pseudomonadati</taxon>
        <taxon>Pseudomonadota</taxon>
        <taxon>Betaproteobacteria</taxon>
        <taxon>Burkholderiales</taxon>
        <taxon>Oxalobacteraceae</taxon>
        <taxon>Undibacterium</taxon>
    </lineage>
</organism>
<dbReference type="EMBL" id="BMED01000006">
    <property type="protein sequence ID" value="GGC93475.1"/>
    <property type="molecule type" value="Genomic_DNA"/>
</dbReference>
<evidence type="ECO:0000313" key="2">
    <source>
        <dbReference type="Proteomes" id="UP000637423"/>
    </source>
</evidence>
<reference evidence="1" key="1">
    <citation type="journal article" date="2014" name="Int. J. Syst. Evol. Microbiol.">
        <title>Complete genome sequence of Corynebacterium casei LMG S-19264T (=DSM 44701T), isolated from a smear-ripened cheese.</title>
        <authorList>
            <consortium name="US DOE Joint Genome Institute (JGI-PGF)"/>
            <person name="Walter F."/>
            <person name="Albersmeier A."/>
            <person name="Kalinowski J."/>
            <person name="Ruckert C."/>
        </authorList>
    </citation>
    <scope>NUCLEOTIDE SEQUENCE</scope>
    <source>
        <strain evidence="1">CGMCC 1.10998</strain>
    </source>
</reference>
<comment type="caution">
    <text evidence="1">The sequence shown here is derived from an EMBL/GenBank/DDBJ whole genome shotgun (WGS) entry which is preliminary data.</text>
</comment>
<dbReference type="AlphaFoldDB" id="A0A916UZS8"/>
<sequence length="59" mass="6605">MHEATALCIDKYSTKLSLIGRVTIERGLIKVKYLCFGVLILTNAVTWNTTHYSCSAGIW</sequence>
<accession>A0A916UZS8</accession>
<name>A0A916UZS8_9BURK</name>